<protein>
    <submittedName>
        <fullName evidence="1">Uncharacterized protein</fullName>
    </submittedName>
</protein>
<reference evidence="1 2" key="1">
    <citation type="submission" date="2011-12" db="EMBL/GenBank/DDBJ databases">
        <title>The complete genome of Niastella koreensis GR20-10.</title>
        <authorList>
            <consortium name="US DOE Joint Genome Institute (JGI-PGF)"/>
            <person name="Lucas S."/>
            <person name="Han J."/>
            <person name="Lapidus A."/>
            <person name="Bruce D."/>
            <person name="Goodwin L."/>
            <person name="Pitluck S."/>
            <person name="Peters L."/>
            <person name="Kyrpides N."/>
            <person name="Mavromatis K."/>
            <person name="Ivanova N."/>
            <person name="Mikhailova N."/>
            <person name="Davenport K."/>
            <person name="Saunders E."/>
            <person name="Detter J.C."/>
            <person name="Tapia R."/>
            <person name="Han C."/>
            <person name="Land M."/>
            <person name="Hauser L."/>
            <person name="Markowitz V."/>
            <person name="Cheng J.-F."/>
            <person name="Hugenholtz P."/>
            <person name="Woyke T."/>
            <person name="Wu D."/>
            <person name="Tindall B."/>
            <person name="Pomrenke H."/>
            <person name="Brambilla E."/>
            <person name="Klenk H.-P."/>
            <person name="Eisen J.A."/>
        </authorList>
    </citation>
    <scope>NUCLEOTIDE SEQUENCE [LARGE SCALE GENOMIC DNA]</scope>
    <source>
        <strain evidence="2">DSM 17620 / KACC 11465 / NBRC 106392 / GR20-10</strain>
    </source>
</reference>
<evidence type="ECO:0000313" key="2">
    <source>
        <dbReference type="Proteomes" id="UP000005438"/>
    </source>
</evidence>
<dbReference type="Proteomes" id="UP000005438">
    <property type="component" value="Chromosome"/>
</dbReference>
<dbReference type="EMBL" id="CP003178">
    <property type="protein sequence ID" value="AEV99965.1"/>
    <property type="molecule type" value="Genomic_DNA"/>
</dbReference>
<evidence type="ECO:0000313" key="1">
    <source>
        <dbReference type="EMBL" id="AEV99965.1"/>
    </source>
</evidence>
<proteinExistence type="predicted"/>
<accession>G8TPX1</accession>
<organism evidence="1 2">
    <name type="scientific">Niastella koreensis (strain DSM 17620 / KACC 11465 / NBRC 106392 / GR20-10)</name>
    <dbReference type="NCBI Taxonomy" id="700598"/>
    <lineage>
        <taxon>Bacteria</taxon>
        <taxon>Pseudomonadati</taxon>
        <taxon>Bacteroidota</taxon>
        <taxon>Chitinophagia</taxon>
        <taxon>Chitinophagales</taxon>
        <taxon>Chitinophagaceae</taxon>
        <taxon>Niastella</taxon>
    </lineage>
</organism>
<dbReference type="STRING" id="700598.Niako_3667"/>
<gene>
    <name evidence="1" type="ordered locus">Niako_3667</name>
</gene>
<dbReference type="AlphaFoldDB" id="G8TPX1"/>
<dbReference type="HOGENOM" id="CLU_3063927_0_0_10"/>
<dbReference type="KEGG" id="nko:Niako_3667"/>
<sequence>MVLAACFAFQKLIFNAVYLVYQIAIIVKTTFDMNCTKGHGEIFNKLTKIQKVI</sequence>
<name>G8TPX1_NIAKG</name>